<name>A0AAV2ZCC9_9STRA</name>
<organism evidence="4 5">
    <name type="scientific">Lagenidium giganteum</name>
    <dbReference type="NCBI Taxonomy" id="4803"/>
    <lineage>
        <taxon>Eukaryota</taxon>
        <taxon>Sar</taxon>
        <taxon>Stramenopiles</taxon>
        <taxon>Oomycota</taxon>
        <taxon>Peronosporomycetes</taxon>
        <taxon>Pythiales</taxon>
        <taxon>Pythiaceae</taxon>
    </lineage>
</organism>
<dbReference type="EMBL" id="DAKRPA010000017">
    <property type="protein sequence ID" value="DBA03669.1"/>
    <property type="molecule type" value="Genomic_DNA"/>
</dbReference>
<dbReference type="PROSITE" id="PS50191">
    <property type="entry name" value="CRAL_TRIO"/>
    <property type="match status" value="1"/>
</dbReference>
<feature type="transmembrane region" description="Helical" evidence="2">
    <location>
        <begin position="747"/>
        <end position="770"/>
    </location>
</feature>
<evidence type="ECO:0000313" key="5">
    <source>
        <dbReference type="Proteomes" id="UP001146120"/>
    </source>
</evidence>
<accession>A0AAV2ZCC9</accession>
<dbReference type="PANTHER" id="PTHR45657">
    <property type="entry name" value="CRAL-TRIO DOMAIN-CONTAINING PROTEIN YKL091C-RELATED"/>
    <property type="match status" value="1"/>
</dbReference>
<dbReference type="PANTHER" id="PTHR45657:SF1">
    <property type="entry name" value="CRAL-TRIO DOMAIN-CONTAINING PROTEIN YKL091C-RELATED"/>
    <property type="match status" value="1"/>
</dbReference>
<dbReference type="InterPro" id="IPR036865">
    <property type="entry name" value="CRAL-TRIO_dom_sf"/>
</dbReference>
<reference evidence="4" key="1">
    <citation type="submission" date="2022-11" db="EMBL/GenBank/DDBJ databases">
        <authorList>
            <person name="Morgan W.R."/>
            <person name="Tartar A."/>
        </authorList>
    </citation>
    <scope>NUCLEOTIDE SEQUENCE</scope>
    <source>
        <strain evidence="4">ARSEF 373</strain>
    </source>
</reference>
<dbReference type="SUPFAM" id="SSF103473">
    <property type="entry name" value="MFS general substrate transporter"/>
    <property type="match status" value="2"/>
</dbReference>
<dbReference type="InterPro" id="IPR001251">
    <property type="entry name" value="CRAL-TRIO_dom"/>
</dbReference>
<keyword evidence="5" id="KW-1185">Reference proteome</keyword>
<keyword evidence="2" id="KW-0812">Transmembrane</keyword>
<evidence type="ECO:0000313" key="4">
    <source>
        <dbReference type="EMBL" id="DBA03669.1"/>
    </source>
</evidence>
<comment type="caution">
    <text evidence="4">The sequence shown here is derived from an EMBL/GenBank/DDBJ whole genome shotgun (WGS) entry which is preliminary data.</text>
</comment>
<feature type="transmembrane region" description="Helical" evidence="2">
    <location>
        <begin position="164"/>
        <end position="187"/>
    </location>
</feature>
<dbReference type="Pfam" id="PF00650">
    <property type="entry name" value="CRAL_TRIO"/>
    <property type="match status" value="1"/>
</dbReference>
<gene>
    <name evidence="4" type="ORF">N0F65_006848</name>
</gene>
<keyword evidence="2" id="KW-0472">Membrane</keyword>
<feature type="domain" description="CRAL-TRIO" evidence="3">
    <location>
        <begin position="263"/>
        <end position="432"/>
    </location>
</feature>
<feature type="transmembrane region" description="Helical" evidence="2">
    <location>
        <begin position="69"/>
        <end position="87"/>
    </location>
</feature>
<feature type="transmembrane region" description="Helical" evidence="2">
    <location>
        <begin position="34"/>
        <end position="57"/>
    </location>
</feature>
<dbReference type="Gene3D" id="3.40.525.10">
    <property type="entry name" value="CRAL-TRIO lipid binding domain"/>
    <property type="match status" value="1"/>
</dbReference>
<feature type="transmembrane region" description="Helical" evidence="2">
    <location>
        <begin position="131"/>
        <end position="152"/>
    </location>
</feature>
<feature type="transmembrane region" description="Helical" evidence="2">
    <location>
        <begin position="669"/>
        <end position="691"/>
    </location>
</feature>
<protein>
    <recommendedName>
        <fullName evidence="3">CRAL-TRIO domain-containing protein</fullName>
    </recommendedName>
</protein>
<keyword evidence="2" id="KW-1133">Transmembrane helix</keyword>
<dbReference type="AlphaFoldDB" id="A0AAV2ZCC9"/>
<evidence type="ECO:0000256" key="1">
    <source>
        <dbReference type="SAM" id="MobiDB-lite"/>
    </source>
</evidence>
<dbReference type="SUPFAM" id="SSF52087">
    <property type="entry name" value="CRAL/TRIO domain"/>
    <property type="match status" value="1"/>
</dbReference>
<evidence type="ECO:0000259" key="3">
    <source>
        <dbReference type="PROSITE" id="PS50191"/>
    </source>
</evidence>
<dbReference type="InterPro" id="IPR036259">
    <property type="entry name" value="MFS_trans_sf"/>
</dbReference>
<dbReference type="CDD" id="cd00170">
    <property type="entry name" value="SEC14"/>
    <property type="match status" value="1"/>
</dbReference>
<feature type="transmembrane region" description="Helical" evidence="2">
    <location>
        <begin position="6"/>
        <end position="27"/>
    </location>
</feature>
<feature type="region of interest" description="Disordered" evidence="1">
    <location>
        <begin position="446"/>
        <end position="482"/>
    </location>
</feature>
<evidence type="ECO:0000256" key="2">
    <source>
        <dbReference type="SAM" id="Phobius"/>
    </source>
</evidence>
<dbReference type="InterPro" id="IPR051026">
    <property type="entry name" value="PI/PC_transfer"/>
</dbReference>
<feature type="transmembrane region" description="Helical" evidence="2">
    <location>
        <begin position="604"/>
        <end position="626"/>
    </location>
</feature>
<feature type="transmembrane region" description="Helical" evidence="2">
    <location>
        <begin position="712"/>
        <end position="735"/>
    </location>
</feature>
<dbReference type="Proteomes" id="UP001146120">
    <property type="component" value="Unassembled WGS sequence"/>
</dbReference>
<proteinExistence type="predicted"/>
<reference evidence="4" key="2">
    <citation type="journal article" date="2023" name="Microbiol Resour">
        <title>Decontamination and Annotation of the Draft Genome Sequence of the Oomycete Lagenidium giganteum ARSEF 373.</title>
        <authorList>
            <person name="Morgan W.R."/>
            <person name="Tartar A."/>
        </authorList>
    </citation>
    <scope>NUCLEOTIDE SEQUENCE</scope>
    <source>
        <strain evidence="4">ARSEF 373</strain>
    </source>
</reference>
<dbReference type="SMART" id="SM00516">
    <property type="entry name" value="SEC14"/>
    <property type="match status" value="1"/>
</dbReference>
<sequence length="779" mass="85779">MGCAMIEYISHSVILVLGPMIAMHFYPNTSFPRVGFYTALLSGSGYLGHVISCRVWISLAKTLNSSKGVILWGLAIIGTGFFSLLLCQSLLAMTIVRFTTGLFSGVIPVAQIQIDNICGNRQSSMALTTKYVGMFIGASLTFMLVLAGKKLTRTTLTEEQDAALYFYPLGVVSMLSWIAVVVTLVGLKMRSRSSYMQVSNDDVTSGLGSPEATALEDATSPQHAATVASGATNSLDRVKSAFEEAFRLNRSPAKRLLAAPNPHFRAIRRILPHYIHGFSSSGHVVIWDFLGQVKMDRLHSAGFTTVDIRDHYQFFLTFAMEKLTKSTSQKVVYVVDLEGLTLTDADERAVESACSVIDSLQEHFPDKLSKLAVINAPVWFSQVMSAVRPHVPKKTADKISFFRKETLNEDLLNLIGVDSLPRKYGGRNSVEIGKSSQERALDDLLNQTTGHLEQTKEVIDARGQTRRRTNSVRSEGDDSDEDAFFDSLEYGLQDEDDDISIVIHSQSMAPYTEAVVRNAVSPPKPKRKNSAETVKLDHLAPADALSEDLALSHEPHACLILAVFFFWALAQVSFDEVLPLWFFRHNPVASEVTPNPLPTSVSSLTLRISATFSIVSMSLVVAQLLFSTFSSNVMTPLATLRVGLLFQIPVIGCFPLIDLLHLDKLPISSLLLVMLIIAKHLTSAVAMHGLVTLLDNSINVDRRLAVHRASYLVTYAACFLASGVSPSLFALLGYFAKSFPFDQSLLYFVQALGLVFLFFFSFLIPSRLNFPQLFAMGKR</sequence>
<feature type="transmembrane region" description="Helical" evidence="2">
    <location>
        <begin position="638"/>
        <end position="657"/>
    </location>
</feature>